<evidence type="ECO:0000313" key="1">
    <source>
        <dbReference type="EMBL" id="GAI23330.1"/>
    </source>
</evidence>
<gene>
    <name evidence="1" type="ORF">S06H3_27744</name>
</gene>
<reference evidence="1" key="1">
    <citation type="journal article" date="2014" name="Front. Microbiol.">
        <title>High frequency of phylogenetically diverse reductive dehalogenase-homologous genes in deep subseafloor sedimentary metagenomes.</title>
        <authorList>
            <person name="Kawai M."/>
            <person name="Futagami T."/>
            <person name="Toyoda A."/>
            <person name="Takaki Y."/>
            <person name="Nishi S."/>
            <person name="Hori S."/>
            <person name="Arai W."/>
            <person name="Tsubouchi T."/>
            <person name="Morono Y."/>
            <person name="Uchiyama I."/>
            <person name="Ito T."/>
            <person name="Fujiyama A."/>
            <person name="Inagaki F."/>
            <person name="Takami H."/>
        </authorList>
    </citation>
    <scope>NUCLEOTIDE SEQUENCE</scope>
    <source>
        <strain evidence="1">Expedition CK06-06</strain>
    </source>
</reference>
<evidence type="ECO:0008006" key="2">
    <source>
        <dbReference type="Google" id="ProtNLM"/>
    </source>
</evidence>
<name>X1N8Y9_9ZZZZ</name>
<dbReference type="Pfam" id="PF12952">
    <property type="entry name" value="DUF3841"/>
    <property type="match status" value="1"/>
</dbReference>
<proteinExistence type="predicted"/>
<sequence length="204" mass="24384">MGNEFNCRKLMAESFSSMRVWTIQPVELLVRLEAERVLCVDPPCVPREFRHAYDWMCAQMERRILGYRGHYPWWGWHIPRPDLRQSGHLPRGTRGVRLELELEPAEVLLSDFDAWHFVLNRGYLAYSEEEDEVWYRRFEAAVPDRWAWPLPESWHSGLLTSWERIFDLEALAASDYWDGEHYIQATFETLRLADVRKRTPFVAR</sequence>
<dbReference type="InterPro" id="IPR024211">
    <property type="entry name" value="DUF3841"/>
</dbReference>
<comment type="caution">
    <text evidence="1">The sequence shown here is derived from an EMBL/GenBank/DDBJ whole genome shotgun (WGS) entry which is preliminary data.</text>
</comment>
<accession>X1N8Y9</accession>
<dbReference type="AlphaFoldDB" id="X1N8Y9"/>
<dbReference type="EMBL" id="BARV01016119">
    <property type="protein sequence ID" value="GAI23330.1"/>
    <property type="molecule type" value="Genomic_DNA"/>
</dbReference>
<protein>
    <recommendedName>
        <fullName evidence="2">DUF3841 domain-containing protein</fullName>
    </recommendedName>
</protein>
<organism evidence="1">
    <name type="scientific">marine sediment metagenome</name>
    <dbReference type="NCBI Taxonomy" id="412755"/>
    <lineage>
        <taxon>unclassified sequences</taxon>
        <taxon>metagenomes</taxon>
        <taxon>ecological metagenomes</taxon>
    </lineage>
</organism>